<feature type="compositionally biased region" description="Basic residues" evidence="1">
    <location>
        <begin position="22"/>
        <end position="34"/>
    </location>
</feature>
<dbReference type="OrthoDB" id="4366461at2759"/>
<name>A0A9W9ISE7_9EURO</name>
<dbReference type="EMBL" id="JAPQKQ010000009">
    <property type="protein sequence ID" value="KAJ5182235.1"/>
    <property type="molecule type" value="Genomic_DNA"/>
</dbReference>
<evidence type="ECO:0000313" key="2">
    <source>
        <dbReference type="EMBL" id="KAJ5182235.1"/>
    </source>
</evidence>
<organism evidence="2 3">
    <name type="scientific">Penicillium cf. viridicatum</name>
    <dbReference type="NCBI Taxonomy" id="2972119"/>
    <lineage>
        <taxon>Eukaryota</taxon>
        <taxon>Fungi</taxon>
        <taxon>Dikarya</taxon>
        <taxon>Ascomycota</taxon>
        <taxon>Pezizomycotina</taxon>
        <taxon>Eurotiomycetes</taxon>
        <taxon>Eurotiomycetidae</taxon>
        <taxon>Eurotiales</taxon>
        <taxon>Aspergillaceae</taxon>
        <taxon>Penicillium</taxon>
    </lineage>
</organism>
<gene>
    <name evidence="2" type="ORF">N7449_012382</name>
</gene>
<feature type="region of interest" description="Disordered" evidence="1">
    <location>
        <begin position="97"/>
        <end position="132"/>
    </location>
</feature>
<dbReference type="Proteomes" id="UP001150942">
    <property type="component" value="Unassembled WGS sequence"/>
</dbReference>
<accession>A0A9W9ISE7</accession>
<reference evidence="2" key="1">
    <citation type="submission" date="2022-11" db="EMBL/GenBank/DDBJ databases">
        <authorList>
            <person name="Petersen C."/>
        </authorList>
    </citation>
    <scope>NUCLEOTIDE SEQUENCE</scope>
    <source>
        <strain evidence="2">IBT 20477</strain>
    </source>
</reference>
<protein>
    <submittedName>
        <fullName evidence="2">Uncharacterized protein</fullName>
    </submittedName>
</protein>
<feature type="compositionally biased region" description="Basic and acidic residues" evidence="1">
    <location>
        <begin position="1"/>
        <end position="12"/>
    </location>
</feature>
<feature type="region of interest" description="Disordered" evidence="1">
    <location>
        <begin position="1"/>
        <end position="50"/>
    </location>
</feature>
<reference evidence="2" key="2">
    <citation type="journal article" date="2023" name="IMA Fungus">
        <title>Comparative genomic study of the Penicillium genus elucidates a diverse pangenome and 15 lateral gene transfer events.</title>
        <authorList>
            <person name="Petersen C."/>
            <person name="Sorensen T."/>
            <person name="Nielsen M.R."/>
            <person name="Sondergaard T.E."/>
            <person name="Sorensen J.L."/>
            <person name="Fitzpatrick D.A."/>
            <person name="Frisvad J.C."/>
            <person name="Nielsen K.L."/>
        </authorList>
    </citation>
    <scope>NUCLEOTIDE SEQUENCE</scope>
    <source>
        <strain evidence="2">IBT 20477</strain>
    </source>
</reference>
<dbReference type="AlphaFoldDB" id="A0A9W9ISE7"/>
<sequence>MKGRQGIEDHRPMQIPTVAKARNNRYHRRSKVPSKRQALSHIQSPTTDAVAPNKTKVILRAANDMADDLTDHDSMAAGLRSRLENKPEINKFTLRSALDRVRLRGPSPPPPPQTDHRCHGKFSGAVVQGGAD</sequence>
<evidence type="ECO:0000256" key="1">
    <source>
        <dbReference type="SAM" id="MobiDB-lite"/>
    </source>
</evidence>
<comment type="caution">
    <text evidence="2">The sequence shown here is derived from an EMBL/GenBank/DDBJ whole genome shotgun (WGS) entry which is preliminary data.</text>
</comment>
<proteinExistence type="predicted"/>
<keyword evidence="3" id="KW-1185">Reference proteome</keyword>
<evidence type="ECO:0000313" key="3">
    <source>
        <dbReference type="Proteomes" id="UP001150942"/>
    </source>
</evidence>